<dbReference type="InterPro" id="IPR036515">
    <property type="entry name" value="Transposase_17_sf"/>
</dbReference>
<dbReference type="GO" id="GO:0043565">
    <property type="term" value="F:sequence-specific DNA binding"/>
    <property type="evidence" value="ECO:0007669"/>
    <property type="project" value="TreeGrafter"/>
</dbReference>
<accession>A0A2S7T0I9</accession>
<feature type="domain" description="Transposase IS200-like" evidence="1">
    <location>
        <begin position="9"/>
        <end position="147"/>
    </location>
</feature>
<dbReference type="PANTHER" id="PTHR36966">
    <property type="entry name" value="REP-ASSOCIATED TYROSINE TRANSPOSASE"/>
    <property type="match status" value="1"/>
</dbReference>
<evidence type="ECO:0000313" key="2">
    <source>
        <dbReference type="EMBL" id="PQJ12710.1"/>
    </source>
</evidence>
<dbReference type="SMART" id="SM01321">
    <property type="entry name" value="Y1_Tnp"/>
    <property type="match status" value="1"/>
</dbReference>
<reference evidence="2 3" key="1">
    <citation type="submission" date="2018-01" db="EMBL/GenBank/DDBJ databases">
        <title>A novel member of the phylum Bacteroidetes isolated from glacier ice.</title>
        <authorList>
            <person name="Liu Q."/>
            <person name="Xin Y.-H."/>
        </authorList>
    </citation>
    <scope>NUCLEOTIDE SEQUENCE [LARGE SCALE GENOMIC DNA]</scope>
    <source>
        <strain evidence="2 3">RB1R16</strain>
    </source>
</reference>
<evidence type="ECO:0000313" key="3">
    <source>
        <dbReference type="Proteomes" id="UP000239872"/>
    </source>
</evidence>
<dbReference type="InterPro" id="IPR002686">
    <property type="entry name" value="Transposase_17"/>
</dbReference>
<name>A0A2S7T0I9_9BACT</name>
<dbReference type="InterPro" id="IPR052715">
    <property type="entry name" value="RAYT_transposase"/>
</dbReference>
<proteinExistence type="predicted"/>
<dbReference type="SUPFAM" id="SSF143422">
    <property type="entry name" value="Transposase IS200-like"/>
    <property type="match status" value="1"/>
</dbReference>
<dbReference type="GO" id="GO:0006313">
    <property type="term" value="P:DNA transposition"/>
    <property type="evidence" value="ECO:0007669"/>
    <property type="project" value="InterPro"/>
</dbReference>
<comment type="caution">
    <text evidence="2">The sequence shown here is derived from an EMBL/GenBank/DDBJ whole genome shotgun (WGS) entry which is preliminary data.</text>
</comment>
<evidence type="ECO:0000259" key="1">
    <source>
        <dbReference type="SMART" id="SM01321"/>
    </source>
</evidence>
<dbReference type="RefSeq" id="WP_105037594.1">
    <property type="nucleotide sequence ID" value="NZ_PPSL01000001.1"/>
</dbReference>
<dbReference type="Pfam" id="PF01797">
    <property type="entry name" value="Y1_Tnp"/>
    <property type="match status" value="1"/>
</dbReference>
<sequence length="183" mass="21420">MSTGFQITDQYATYFITPTIVDWVDIYSRKVYRDIVIDSLNHCIADKGLVVYGYVVMTNHMHMIVRGKDGNISGILRDFKKYTAYKMLTAIKEEPESRREWLLHRFEWNASTNERSSNYQVWMHDNHAEGVYSEDFFNQKLNYIHNNPVRAGWVEHPEEYVFSSAKALLQQVPGLVAVTPWGF</sequence>
<dbReference type="GO" id="GO:0004803">
    <property type="term" value="F:transposase activity"/>
    <property type="evidence" value="ECO:0007669"/>
    <property type="project" value="InterPro"/>
</dbReference>
<protein>
    <submittedName>
        <fullName evidence="2">Transposase</fullName>
    </submittedName>
</protein>
<dbReference type="NCBIfam" id="NF047646">
    <property type="entry name" value="REP_Tyr_transpos"/>
    <property type="match status" value="1"/>
</dbReference>
<dbReference type="AlphaFoldDB" id="A0A2S7T0I9"/>
<dbReference type="OrthoDB" id="9788881at2"/>
<dbReference type="PANTHER" id="PTHR36966:SF1">
    <property type="entry name" value="REP-ASSOCIATED TYROSINE TRANSPOSASE"/>
    <property type="match status" value="1"/>
</dbReference>
<dbReference type="Proteomes" id="UP000239872">
    <property type="component" value="Unassembled WGS sequence"/>
</dbReference>
<dbReference type="Gene3D" id="3.30.70.1290">
    <property type="entry name" value="Transposase IS200-like"/>
    <property type="match status" value="1"/>
</dbReference>
<organism evidence="2 3">
    <name type="scientific">Flavipsychrobacter stenotrophus</name>
    <dbReference type="NCBI Taxonomy" id="2077091"/>
    <lineage>
        <taxon>Bacteria</taxon>
        <taxon>Pseudomonadati</taxon>
        <taxon>Bacteroidota</taxon>
        <taxon>Chitinophagia</taxon>
        <taxon>Chitinophagales</taxon>
        <taxon>Chitinophagaceae</taxon>
        <taxon>Flavipsychrobacter</taxon>
    </lineage>
</organism>
<keyword evidence="3" id="KW-1185">Reference proteome</keyword>
<gene>
    <name evidence="2" type="ORF">CJD36_002900</name>
</gene>
<dbReference type="EMBL" id="PPSL01000001">
    <property type="protein sequence ID" value="PQJ12710.1"/>
    <property type="molecule type" value="Genomic_DNA"/>
</dbReference>